<dbReference type="GO" id="GO:0004860">
    <property type="term" value="F:protein kinase inhibitor activity"/>
    <property type="evidence" value="ECO:0007669"/>
    <property type="project" value="TreeGrafter"/>
</dbReference>
<feature type="compositionally biased region" description="Polar residues" evidence="4">
    <location>
        <begin position="265"/>
        <end position="274"/>
    </location>
</feature>
<keyword evidence="8" id="KW-1185">Reference proteome</keyword>
<feature type="coiled-coil region" evidence="3">
    <location>
        <begin position="184"/>
        <end position="211"/>
    </location>
</feature>
<dbReference type="WBParaSite" id="HDID_0000853701-mRNA-1">
    <property type="protein sequence ID" value="HDID_0000853701-mRNA-1"/>
    <property type="gene ID" value="HDID_0000853701"/>
</dbReference>
<dbReference type="EMBL" id="UYSG01011094">
    <property type="protein sequence ID" value="VDL60853.1"/>
    <property type="molecule type" value="Genomic_DNA"/>
</dbReference>
<reference evidence="9" key="1">
    <citation type="submission" date="2017-02" db="UniProtKB">
        <authorList>
            <consortium name="WormBaseParasite"/>
        </authorList>
    </citation>
    <scope>IDENTIFICATION</scope>
</reference>
<dbReference type="PANTHER" id="PTHR19423">
    <property type="entry name" value="SH3 DOMAIN-BINDING PROTEIN 5"/>
    <property type="match status" value="1"/>
</dbReference>
<evidence type="ECO:0000313" key="6">
    <source>
        <dbReference type="EMBL" id="VUZ39577.1"/>
    </source>
</evidence>
<dbReference type="STRING" id="6216.A0A0R3ST48"/>
<organism evidence="9">
    <name type="scientific">Hymenolepis diminuta</name>
    <name type="common">Rat tapeworm</name>
    <dbReference type="NCBI Taxonomy" id="6216"/>
    <lineage>
        <taxon>Eukaryota</taxon>
        <taxon>Metazoa</taxon>
        <taxon>Spiralia</taxon>
        <taxon>Lophotrochozoa</taxon>
        <taxon>Platyhelminthes</taxon>
        <taxon>Cestoda</taxon>
        <taxon>Eucestoda</taxon>
        <taxon>Cyclophyllidea</taxon>
        <taxon>Hymenolepididae</taxon>
        <taxon>Hymenolepis</taxon>
    </lineage>
</organism>
<evidence type="ECO:0000313" key="9">
    <source>
        <dbReference type="WBParaSite" id="HDID_0000853701-mRNA-1"/>
    </source>
</evidence>
<dbReference type="AlphaFoldDB" id="A0A0R3ST48"/>
<evidence type="ECO:0000256" key="4">
    <source>
        <dbReference type="SAM" id="MobiDB-lite"/>
    </source>
</evidence>
<dbReference type="GO" id="GO:0035556">
    <property type="term" value="P:intracellular signal transduction"/>
    <property type="evidence" value="ECO:0007669"/>
    <property type="project" value="InterPro"/>
</dbReference>
<evidence type="ECO:0000313" key="7">
    <source>
        <dbReference type="Proteomes" id="UP000274504"/>
    </source>
</evidence>
<comment type="similarity">
    <text evidence="1">Belongs to the SH3BP5 family.</text>
</comment>
<dbReference type="Proteomes" id="UP000321570">
    <property type="component" value="Unassembled WGS sequence"/>
</dbReference>
<evidence type="ECO:0000256" key="1">
    <source>
        <dbReference type="ARBA" id="ARBA00007796"/>
    </source>
</evidence>
<dbReference type="InterPro" id="IPR007940">
    <property type="entry name" value="SH3BP5"/>
</dbReference>
<evidence type="ECO:0000313" key="8">
    <source>
        <dbReference type="Proteomes" id="UP000321570"/>
    </source>
</evidence>
<feature type="region of interest" description="Disordered" evidence="4">
    <location>
        <begin position="233"/>
        <end position="295"/>
    </location>
</feature>
<dbReference type="GO" id="GO:0005737">
    <property type="term" value="C:cytoplasm"/>
    <property type="evidence" value="ECO:0007669"/>
    <property type="project" value="TreeGrafter"/>
</dbReference>
<evidence type="ECO:0000256" key="2">
    <source>
        <dbReference type="ARBA" id="ARBA00023054"/>
    </source>
</evidence>
<reference evidence="6 8" key="3">
    <citation type="submission" date="2019-07" db="EMBL/GenBank/DDBJ databases">
        <authorList>
            <person name="Jastrzebski P J."/>
            <person name="Paukszto L."/>
            <person name="Jastrzebski P J."/>
        </authorList>
    </citation>
    <scope>NUCLEOTIDE SEQUENCE [LARGE SCALE GENOMIC DNA]</scope>
    <source>
        <strain evidence="6 8">WMS-il1</strain>
    </source>
</reference>
<evidence type="ECO:0000313" key="5">
    <source>
        <dbReference type="EMBL" id="VDL60853.1"/>
    </source>
</evidence>
<dbReference type="Proteomes" id="UP000274504">
    <property type="component" value="Unassembled WGS sequence"/>
</dbReference>
<evidence type="ECO:0000256" key="3">
    <source>
        <dbReference type="SAM" id="Coils"/>
    </source>
</evidence>
<dbReference type="OrthoDB" id="446789at2759"/>
<proteinExistence type="inferred from homology"/>
<dbReference type="EMBL" id="CABIJS010000020">
    <property type="protein sequence ID" value="VUZ39577.1"/>
    <property type="molecule type" value="Genomic_DNA"/>
</dbReference>
<accession>A0A0R3ST48</accession>
<gene>
    <name evidence="5" type="ORF">HDID_LOCUS8535</name>
    <name evidence="6" type="ORF">WMSIL1_LOCUS824</name>
</gene>
<protein>
    <submittedName>
        <fullName evidence="9">SH3 domain-binding protein 5-like</fullName>
    </submittedName>
</protein>
<dbReference type="Pfam" id="PF05276">
    <property type="entry name" value="SH3BP5"/>
    <property type="match status" value="1"/>
</dbReference>
<reference evidence="5 7" key="2">
    <citation type="submission" date="2018-11" db="EMBL/GenBank/DDBJ databases">
        <authorList>
            <consortium name="Pathogen Informatics"/>
        </authorList>
    </citation>
    <scope>NUCLEOTIDE SEQUENCE [LARGE SCALE GENOMIC DNA]</scope>
</reference>
<name>A0A0R3ST48_HYMDI</name>
<dbReference type="PANTHER" id="PTHR19423:SF1">
    <property type="entry name" value="SH3 DOMAIN-BINDING PROTEIN 5"/>
    <property type="match status" value="1"/>
</dbReference>
<keyword evidence="2 3" id="KW-0175">Coiled coil</keyword>
<sequence length="350" mass="38627">MDSENDIIPAVITENVQARLNTLNHASSLINKNSASLDKARKDYQALLAETSKTLSAYSKRLKSSIEKARPYHELQAKKKKLLTELQKNTEAFIAASTEYDEAKDVLNYYNVDLAKFNVGDESELEAVSNAIQKVNSIKLALANLKSKHAEILSQCSVVDSDISQHRSFASLAIRKSQVYFNLQASFNKRMEEAKAGIDRLTAEVKSAKKLYSQTMDSLEAISNRIHESRRLGHWLNSPPTSPRLRGVGADDSCSSEVTPAEAGTSLSIPSSPRRTPPGQDDTDTEAEEGDNALDFIRVPSTLRKSGGKRLISELTSNLESCSLTMRTKGEQTDLLSVEVRPQHSRSQSL</sequence>
<feature type="compositionally biased region" description="Acidic residues" evidence="4">
    <location>
        <begin position="281"/>
        <end position="292"/>
    </location>
</feature>